<gene>
    <name evidence="3" type="ORF">COY37_06665</name>
</gene>
<dbReference type="InterPro" id="IPR021744">
    <property type="entry name" value="CbiG_N"/>
</dbReference>
<dbReference type="Pfam" id="PF01890">
    <property type="entry name" value="CbiG_C"/>
    <property type="match status" value="1"/>
</dbReference>
<organism evidence="3 4">
    <name type="scientific">Candidatus Aquicultor secundus</name>
    <dbReference type="NCBI Taxonomy" id="1973895"/>
    <lineage>
        <taxon>Bacteria</taxon>
        <taxon>Bacillati</taxon>
        <taxon>Actinomycetota</taxon>
        <taxon>Candidatus Aquicultoria</taxon>
        <taxon>Candidatus Aquicultorales</taxon>
        <taxon>Candidatus Aquicultoraceae</taxon>
        <taxon>Candidatus Aquicultor</taxon>
    </lineage>
</organism>
<dbReference type="PANTHER" id="PTHR37477:SF1">
    <property type="entry name" value="COBALT-PRECORRIN-5A HYDROLASE"/>
    <property type="match status" value="1"/>
</dbReference>
<evidence type="ECO:0000313" key="4">
    <source>
        <dbReference type="Proteomes" id="UP000230956"/>
    </source>
</evidence>
<dbReference type="SUPFAM" id="SSF159664">
    <property type="entry name" value="CobE/GbiG C-terminal domain-like"/>
    <property type="match status" value="1"/>
</dbReference>
<evidence type="ECO:0000259" key="2">
    <source>
        <dbReference type="Pfam" id="PF11760"/>
    </source>
</evidence>
<feature type="domain" description="Cobalamin synthesis G N-terminal" evidence="2">
    <location>
        <begin position="45"/>
        <end position="125"/>
    </location>
</feature>
<dbReference type="GO" id="GO:0009236">
    <property type="term" value="P:cobalamin biosynthetic process"/>
    <property type="evidence" value="ECO:0007669"/>
    <property type="project" value="InterPro"/>
</dbReference>
<proteinExistence type="predicted"/>
<dbReference type="InterPro" id="IPR036518">
    <property type="entry name" value="CobE/GbiG_C_sf"/>
</dbReference>
<feature type="domain" description="CobE/GbiG C-terminal" evidence="1">
    <location>
        <begin position="223"/>
        <end position="338"/>
    </location>
</feature>
<dbReference type="Gene3D" id="3.30.420.180">
    <property type="entry name" value="CobE/GbiG C-terminal domain"/>
    <property type="match status" value="1"/>
</dbReference>
<evidence type="ECO:0000259" key="1">
    <source>
        <dbReference type="Pfam" id="PF01890"/>
    </source>
</evidence>
<protein>
    <recommendedName>
        <fullName evidence="5">Cobalt-precorrin 5A hydrolase</fullName>
    </recommendedName>
</protein>
<dbReference type="InterPro" id="IPR052553">
    <property type="entry name" value="CbiG_hydrolase"/>
</dbReference>
<dbReference type="Pfam" id="PF11760">
    <property type="entry name" value="CbiG_N"/>
    <property type="match status" value="1"/>
</dbReference>
<dbReference type="Proteomes" id="UP000230956">
    <property type="component" value="Unassembled WGS sequence"/>
</dbReference>
<accession>A0A2M7T8B4</accession>
<dbReference type="EMBL" id="PFNG01000157">
    <property type="protein sequence ID" value="PIZ38200.1"/>
    <property type="molecule type" value="Genomic_DNA"/>
</dbReference>
<name>A0A2M7T8B4_9ACTN</name>
<evidence type="ECO:0000313" key="3">
    <source>
        <dbReference type="EMBL" id="PIZ38200.1"/>
    </source>
</evidence>
<dbReference type="InterPro" id="IPR002750">
    <property type="entry name" value="CobE/GbiG_C"/>
</dbReference>
<comment type="caution">
    <text evidence="3">The sequence shown here is derived from an EMBL/GenBank/DDBJ whole genome shotgun (WGS) entry which is preliminary data.</text>
</comment>
<dbReference type="SUPFAM" id="SSF159672">
    <property type="entry name" value="CbiG N-terminal domain-like"/>
    <property type="match status" value="1"/>
</dbReference>
<dbReference type="AlphaFoldDB" id="A0A2M7T8B4"/>
<dbReference type="Gene3D" id="3.40.50.11220">
    <property type="match status" value="1"/>
</dbReference>
<dbReference type="InterPro" id="IPR038029">
    <property type="entry name" value="GbiG_N_sf"/>
</dbReference>
<reference evidence="4" key="1">
    <citation type="submission" date="2017-09" db="EMBL/GenBank/DDBJ databases">
        <title>Depth-based differentiation of microbial function through sediment-hosted aquifers and enrichment of novel symbionts in the deep terrestrial subsurface.</title>
        <authorList>
            <person name="Probst A.J."/>
            <person name="Ladd B."/>
            <person name="Jarett J.K."/>
            <person name="Geller-Mcgrath D.E."/>
            <person name="Sieber C.M.K."/>
            <person name="Emerson J.B."/>
            <person name="Anantharaman K."/>
            <person name="Thomas B.C."/>
            <person name="Malmstrom R."/>
            <person name="Stieglmeier M."/>
            <person name="Klingl A."/>
            <person name="Woyke T."/>
            <person name="Ryan C.M."/>
            <person name="Banfield J.F."/>
        </authorList>
    </citation>
    <scope>NUCLEOTIDE SEQUENCE [LARGE SCALE GENOMIC DNA]</scope>
</reference>
<dbReference type="RefSeq" id="WP_286678775.1">
    <property type="nucleotide sequence ID" value="NZ_MNXI01000104.1"/>
</dbReference>
<evidence type="ECO:0008006" key="5">
    <source>
        <dbReference type="Google" id="ProtNLM"/>
    </source>
</evidence>
<dbReference type="PANTHER" id="PTHR37477">
    <property type="entry name" value="COBALT-PRECORRIN-5A HYDROLASE"/>
    <property type="match status" value="1"/>
</dbReference>
<sequence>MKLAVLTVTENGVKIADRIKGQLKDEVEIFEPPKAEDQKPWLMELVKDVFQKYDAMVFVSAVGIAVRALAPHLKDKTVDPAVVVVDDGGSYSISLVSGHIGGANDLARKVADAVGAMPVITTATDIAGKPAIDLFMKDLGLKTTDIAALKRVSSGILRGESACIFADIGLGRWGDRAKASYSVRPLSQLKKYSKYYDHIVVVVEDKPVETVKKALVLKTRRVFAGVGFKKEITPEKIKQAIRGSLAKEGLHAHNLKGIASIDIKSEEEALFKAAEHFNVGVSLYPAVELDEVAPSRSDFVMDKVGAGGVCEPAAILASKGGALIAPKTVYGKVTVALAEEE</sequence>